<organism evidence="1 2">
    <name type="scientific">Talaromyces proteolyticus</name>
    <dbReference type="NCBI Taxonomy" id="1131652"/>
    <lineage>
        <taxon>Eukaryota</taxon>
        <taxon>Fungi</taxon>
        <taxon>Dikarya</taxon>
        <taxon>Ascomycota</taxon>
        <taxon>Pezizomycotina</taxon>
        <taxon>Eurotiomycetes</taxon>
        <taxon>Eurotiomycetidae</taxon>
        <taxon>Eurotiales</taxon>
        <taxon>Trichocomaceae</taxon>
        <taxon>Talaromyces</taxon>
        <taxon>Talaromyces sect. Bacilispori</taxon>
    </lineage>
</organism>
<accession>A0AAD4Q136</accession>
<sequence>MKNPSIGLRAWHEWLSLSRQTPESWHQYRLMEEQQECHDADTLLLKLSETSDVLFSISRARYDGYDIANLPFIFSYQYFLPYCYMLAKFSSRCMFYKTAATLCDAPNAGTVREVVNPAKDEKLDQVAVRHQINPTRFKHVSRQLRRV</sequence>
<comment type="caution">
    <text evidence="1">The sequence shown here is derived from an EMBL/GenBank/DDBJ whole genome shotgun (WGS) entry which is preliminary data.</text>
</comment>
<dbReference type="Proteomes" id="UP001201262">
    <property type="component" value="Unassembled WGS sequence"/>
</dbReference>
<name>A0AAD4Q136_9EURO</name>
<gene>
    <name evidence="1" type="ORF">BGW36DRAFT_367049</name>
</gene>
<protein>
    <submittedName>
        <fullName evidence="1">Uncharacterized protein</fullName>
    </submittedName>
</protein>
<evidence type="ECO:0000313" key="2">
    <source>
        <dbReference type="Proteomes" id="UP001201262"/>
    </source>
</evidence>
<dbReference type="GeneID" id="70245102"/>
<dbReference type="AlphaFoldDB" id="A0AAD4Q136"/>
<evidence type="ECO:0000313" key="1">
    <source>
        <dbReference type="EMBL" id="KAH8705190.1"/>
    </source>
</evidence>
<dbReference type="EMBL" id="JAJTJA010000001">
    <property type="protein sequence ID" value="KAH8705190.1"/>
    <property type="molecule type" value="Genomic_DNA"/>
</dbReference>
<reference evidence="1" key="1">
    <citation type="submission" date="2021-12" db="EMBL/GenBank/DDBJ databases">
        <title>Convergent genome expansion in fungi linked to evolution of root-endophyte symbiosis.</title>
        <authorList>
            <consortium name="DOE Joint Genome Institute"/>
            <person name="Ke Y.-H."/>
            <person name="Bonito G."/>
            <person name="Liao H.-L."/>
            <person name="Looney B."/>
            <person name="Rojas-Flechas A."/>
            <person name="Nash J."/>
            <person name="Hameed K."/>
            <person name="Schadt C."/>
            <person name="Martin F."/>
            <person name="Crous P.W."/>
            <person name="Miettinen O."/>
            <person name="Magnuson J.K."/>
            <person name="Labbe J."/>
            <person name="Jacobson D."/>
            <person name="Doktycz M.J."/>
            <person name="Veneault-Fourrey C."/>
            <person name="Kuo A."/>
            <person name="Mondo S."/>
            <person name="Calhoun S."/>
            <person name="Riley R."/>
            <person name="Ohm R."/>
            <person name="LaButti K."/>
            <person name="Andreopoulos B."/>
            <person name="Pangilinan J."/>
            <person name="Nolan M."/>
            <person name="Tritt A."/>
            <person name="Clum A."/>
            <person name="Lipzen A."/>
            <person name="Daum C."/>
            <person name="Barry K."/>
            <person name="Grigoriev I.V."/>
            <person name="Vilgalys R."/>
        </authorList>
    </citation>
    <scope>NUCLEOTIDE SEQUENCE</scope>
    <source>
        <strain evidence="1">PMI_201</strain>
    </source>
</reference>
<keyword evidence="2" id="KW-1185">Reference proteome</keyword>
<proteinExistence type="predicted"/>
<dbReference type="RefSeq" id="XP_046077811.1">
    <property type="nucleotide sequence ID" value="XM_046214815.1"/>
</dbReference>